<keyword evidence="3" id="KW-1185">Reference proteome</keyword>
<feature type="region of interest" description="Disordered" evidence="1">
    <location>
        <begin position="299"/>
        <end position="318"/>
    </location>
</feature>
<evidence type="ECO:0000313" key="3">
    <source>
        <dbReference type="Proteomes" id="UP000002696"/>
    </source>
</evidence>
<dbReference type="STRING" id="633149.Bresu_1005"/>
<gene>
    <name evidence="2" type="ordered locus">Bresu_1005</name>
</gene>
<dbReference type="Proteomes" id="UP000002696">
    <property type="component" value="Chromosome"/>
</dbReference>
<name>D9QNB6_BRESC</name>
<dbReference type="BioCyc" id="BSUB633149:G1GM8-1006-MONOMER"/>
<dbReference type="KEGG" id="bsb:Bresu_1005"/>
<protein>
    <submittedName>
        <fullName evidence="2">Uncharacterized protein</fullName>
    </submittedName>
</protein>
<dbReference type="AlphaFoldDB" id="D9QNB6"/>
<dbReference type="RefSeq" id="WP_013268420.1">
    <property type="nucleotide sequence ID" value="NC_014375.1"/>
</dbReference>
<sequence>MASSPSARSDYLHWLAQALGSVRVETGAEVGTRDLVAGYATGYDAHHIAPFVRSLRSVFDGEIALAADARPDVEALFADHDVRFLTQPDTQGWQPHPVMARFAAVDAHLTARSDIRNVLLTDVRDVIFQKSPFEPAPDGLEVFLEGDRLKDHAFDMKYLRALAGDGIADALGLAPAICVGTILGPRADMVRFCRTVLMLAAVPRSEMGGSFGADQAACNMAIHMGLVQAEVRANYGRVATIGLQAAADFAFRDGQVINPDGSISAIVHQHDRHPLLAAAVRGRWAVGLEARERVTPRTVSSRLRRMKQSLARRLPEAR</sequence>
<organism evidence="2 3">
    <name type="scientific">Brevundimonas subvibrioides (strain ATCC 15264 / DSM 4735 / LMG 14903 / NBRC 16000 / CB 81)</name>
    <name type="common">Caulobacter subvibrioides</name>
    <dbReference type="NCBI Taxonomy" id="633149"/>
    <lineage>
        <taxon>Bacteria</taxon>
        <taxon>Pseudomonadati</taxon>
        <taxon>Pseudomonadota</taxon>
        <taxon>Alphaproteobacteria</taxon>
        <taxon>Caulobacterales</taxon>
        <taxon>Caulobacteraceae</taxon>
        <taxon>Brevundimonas</taxon>
    </lineage>
</organism>
<dbReference type="HOGENOM" id="CLU_075745_0_0_5"/>
<evidence type="ECO:0000313" key="2">
    <source>
        <dbReference type="EMBL" id="ADL00317.1"/>
    </source>
</evidence>
<accession>D9QNB6</accession>
<reference evidence="3" key="1">
    <citation type="journal article" date="2011" name="J. Bacteriol.">
        <title>Genome sequences of eight morphologically diverse alphaproteobacteria.</title>
        <authorList>
            <consortium name="US DOE Joint Genome Institute"/>
            <person name="Brown P.J."/>
            <person name="Kysela D.T."/>
            <person name="Buechlein A."/>
            <person name="Hemmerich C."/>
            <person name="Brun Y.V."/>
        </authorList>
    </citation>
    <scope>NUCLEOTIDE SEQUENCE [LARGE SCALE GENOMIC DNA]</scope>
    <source>
        <strain evidence="3">ATCC 15264 / DSM 4735 / LMG 14903 / NBRC 16000 / CB 81</strain>
    </source>
</reference>
<dbReference type="InParanoid" id="D9QNB6"/>
<proteinExistence type="predicted"/>
<evidence type="ECO:0000256" key="1">
    <source>
        <dbReference type="SAM" id="MobiDB-lite"/>
    </source>
</evidence>
<dbReference type="OrthoDB" id="7672517at2"/>
<dbReference type="EMBL" id="CP002102">
    <property type="protein sequence ID" value="ADL00317.1"/>
    <property type="molecule type" value="Genomic_DNA"/>
</dbReference>